<dbReference type="GO" id="GO:0080032">
    <property type="term" value="F:methyl jasmonate esterase activity"/>
    <property type="evidence" value="ECO:0007669"/>
    <property type="project" value="TreeGrafter"/>
</dbReference>
<dbReference type="InterPro" id="IPR045889">
    <property type="entry name" value="MES/HNL"/>
</dbReference>
<feature type="domain" description="AB hydrolase-1" evidence="1">
    <location>
        <begin position="5"/>
        <end position="233"/>
    </location>
</feature>
<proteinExistence type="predicted"/>
<dbReference type="Gene3D" id="3.40.50.1820">
    <property type="entry name" value="alpha/beta hydrolase"/>
    <property type="match status" value="1"/>
</dbReference>
<dbReference type="PANTHER" id="PTHR10992:SF1086">
    <property type="entry name" value="AB HYDROLASE-1 DOMAIN-CONTAINING PROTEIN"/>
    <property type="match status" value="1"/>
</dbReference>
<evidence type="ECO:0000259" key="1">
    <source>
        <dbReference type="Pfam" id="PF12697"/>
    </source>
</evidence>
<dbReference type="PRINTS" id="PR00111">
    <property type="entry name" value="ABHYDROLASE"/>
</dbReference>
<dbReference type="PANTHER" id="PTHR10992">
    <property type="entry name" value="METHYLESTERASE FAMILY MEMBER"/>
    <property type="match status" value="1"/>
</dbReference>
<organism evidence="2 3">
    <name type="scientific">Cohnella lupini</name>
    <dbReference type="NCBI Taxonomy" id="1294267"/>
    <lineage>
        <taxon>Bacteria</taxon>
        <taxon>Bacillati</taxon>
        <taxon>Bacillota</taxon>
        <taxon>Bacilli</taxon>
        <taxon>Bacillales</taxon>
        <taxon>Paenibacillaceae</taxon>
        <taxon>Cohnella</taxon>
    </lineage>
</organism>
<accession>A0A3D9IJL3</accession>
<comment type="caution">
    <text evidence="2">The sequence shown here is derived from an EMBL/GenBank/DDBJ whole genome shotgun (WGS) entry which is preliminary data.</text>
</comment>
<dbReference type="InterPro" id="IPR029058">
    <property type="entry name" value="AB_hydrolase_fold"/>
</dbReference>
<dbReference type="GO" id="GO:0080030">
    <property type="term" value="F:methyl indole-3-acetate esterase activity"/>
    <property type="evidence" value="ECO:0007669"/>
    <property type="project" value="TreeGrafter"/>
</dbReference>
<dbReference type="InterPro" id="IPR000073">
    <property type="entry name" value="AB_hydrolase_1"/>
</dbReference>
<dbReference type="EMBL" id="QRDY01000005">
    <property type="protein sequence ID" value="RED61847.1"/>
    <property type="molecule type" value="Genomic_DNA"/>
</dbReference>
<evidence type="ECO:0000313" key="3">
    <source>
        <dbReference type="Proteomes" id="UP000256869"/>
    </source>
</evidence>
<name>A0A3D9IJL3_9BACL</name>
<dbReference type="OrthoDB" id="9112061at2"/>
<dbReference type="AlphaFoldDB" id="A0A3D9IJL3"/>
<evidence type="ECO:0000313" key="2">
    <source>
        <dbReference type="EMBL" id="RED61847.1"/>
    </source>
</evidence>
<dbReference type="RefSeq" id="WP_115992868.1">
    <property type="nucleotide sequence ID" value="NZ_QRDY01000005.1"/>
</dbReference>
<dbReference type="Proteomes" id="UP000256869">
    <property type="component" value="Unassembled WGS sequence"/>
</dbReference>
<reference evidence="2 3" key="1">
    <citation type="submission" date="2018-07" db="EMBL/GenBank/DDBJ databases">
        <title>Genomic Encyclopedia of Type Strains, Phase III (KMG-III): the genomes of soil and plant-associated and newly described type strains.</title>
        <authorList>
            <person name="Whitman W."/>
        </authorList>
    </citation>
    <scope>NUCLEOTIDE SEQUENCE [LARGE SCALE GENOMIC DNA]</scope>
    <source>
        <strain evidence="2 3">CECT 8236</strain>
    </source>
</reference>
<gene>
    <name evidence="2" type="ORF">DFP95_105276</name>
</gene>
<sequence length="242" mass="27108">MSTFILVHGSWHGAWCWERIVPMLEQAGHRVIAIDLPAHGKDHTPIAEVNLKSYTDCLSAVLEQQSEKVILVGHSMAGVVISQTAEYFPEKIEKLIYLCAFLPESGQTLFDAFGIVDLGDDAPTAVYIDEAQTYIGLIDEAIQSHFFADSSEEVFQYAKAKLVKEPLIPSVTPIQITENKFGSVPRVYIEGLRDRAIPIKLQRAMYAKMPCEQVITMDTDHSPFYSHTTELVDNLLQLVLKK</sequence>
<dbReference type="SUPFAM" id="SSF53474">
    <property type="entry name" value="alpha/beta-Hydrolases"/>
    <property type="match status" value="1"/>
</dbReference>
<keyword evidence="3" id="KW-1185">Reference proteome</keyword>
<protein>
    <submittedName>
        <fullName evidence="2">Pimeloyl-ACP methyl ester carboxylesterase</fullName>
    </submittedName>
</protein>
<dbReference type="Pfam" id="PF12697">
    <property type="entry name" value="Abhydrolase_6"/>
    <property type="match status" value="1"/>
</dbReference>